<dbReference type="RefSeq" id="WP_345369312.1">
    <property type="nucleotide sequence ID" value="NZ_BAABJX010000016.1"/>
</dbReference>
<organism evidence="1 2">
    <name type="scientific">Algivirga pacifica</name>
    <dbReference type="NCBI Taxonomy" id="1162670"/>
    <lineage>
        <taxon>Bacteria</taxon>
        <taxon>Pseudomonadati</taxon>
        <taxon>Bacteroidota</taxon>
        <taxon>Cytophagia</taxon>
        <taxon>Cytophagales</taxon>
        <taxon>Flammeovirgaceae</taxon>
        <taxon>Algivirga</taxon>
    </lineage>
</organism>
<name>A0ABP9D1T3_9BACT</name>
<evidence type="ECO:0000313" key="1">
    <source>
        <dbReference type="EMBL" id="GAA4825487.1"/>
    </source>
</evidence>
<sequence>MNNDKLIFISSLFAAVSDLYDDFVQYSKSLDKSYEFWTDKECGGLEYRGNVLAMEASYSYCSMHVPINTVRKVKRTPANAQYKMSVTFYLEDDLLNSKRRVVSIAVNSNITYKQVFNRVIKAVDKIEDFIAVESVRGIDLNDLLK</sequence>
<gene>
    <name evidence="1" type="ORF">GCM10023331_07430</name>
</gene>
<protein>
    <submittedName>
        <fullName evidence="1">Uncharacterized protein</fullName>
    </submittedName>
</protein>
<accession>A0ABP9D1T3</accession>
<proteinExistence type="predicted"/>
<reference evidence="2" key="1">
    <citation type="journal article" date="2019" name="Int. J. Syst. Evol. Microbiol.">
        <title>The Global Catalogue of Microorganisms (GCM) 10K type strain sequencing project: providing services to taxonomists for standard genome sequencing and annotation.</title>
        <authorList>
            <consortium name="The Broad Institute Genomics Platform"/>
            <consortium name="The Broad Institute Genome Sequencing Center for Infectious Disease"/>
            <person name="Wu L."/>
            <person name="Ma J."/>
        </authorList>
    </citation>
    <scope>NUCLEOTIDE SEQUENCE [LARGE SCALE GENOMIC DNA]</scope>
    <source>
        <strain evidence="2">JCM 18326</strain>
    </source>
</reference>
<dbReference type="Proteomes" id="UP001500298">
    <property type="component" value="Unassembled WGS sequence"/>
</dbReference>
<comment type="caution">
    <text evidence="1">The sequence shown here is derived from an EMBL/GenBank/DDBJ whole genome shotgun (WGS) entry which is preliminary data.</text>
</comment>
<dbReference type="EMBL" id="BAABJX010000016">
    <property type="protein sequence ID" value="GAA4825487.1"/>
    <property type="molecule type" value="Genomic_DNA"/>
</dbReference>
<evidence type="ECO:0000313" key="2">
    <source>
        <dbReference type="Proteomes" id="UP001500298"/>
    </source>
</evidence>
<keyword evidence="2" id="KW-1185">Reference proteome</keyword>